<name>A0A1W0WX90_HYPEX</name>
<sequence length="142" mass="15868">MYDHMLSLVYSEHHHLLIGIRNGTVDQEDLRSFAEAIRAKGAPLPNCVGFIDGTMLGTCRPIKHQKVAYSGHKRHHGIRFQAVMYPNGMIGHLYGPIEGRRHDAGILRESGLLDVLGDLFIDADGRGMGFRQHPVKVRDFGL</sequence>
<evidence type="ECO:0000259" key="3">
    <source>
        <dbReference type="Pfam" id="PF13359"/>
    </source>
</evidence>
<evidence type="ECO:0000313" key="4">
    <source>
        <dbReference type="EMBL" id="OQV19786.1"/>
    </source>
</evidence>
<dbReference type="OrthoDB" id="5978526at2759"/>
<evidence type="ECO:0000256" key="2">
    <source>
        <dbReference type="ARBA" id="ARBA00022723"/>
    </source>
</evidence>
<protein>
    <recommendedName>
        <fullName evidence="3">DDE Tnp4 domain-containing protein</fullName>
    </recommendedName>
</protein>
<dbReference type="GO" id="GO:0046872">
    <property type="term" value="F:metal ion binding"/>
    <property type="evidence" value="ECO:0007669"/>
    <property type="project" value="UniProtKB-KW"/>
</dbReference>
<comment type="cofactor">
    <cofactor evidence="1">
        <name>a divalent metal cation</name>
        <dbReference type="ChEBI" id="CHEBI:60240"/>
    </cofactor>
</comment>
<dbReference type="AlphaFoldDB" id="A0A1W0WX90"/>
<evidence type="ECO:0000313" key="5">
    <source>
        <dbReference type="Proteomes" id="UP000192578"/>
    </source>
</evidence>
<feature type="domain" description="DDE Tnp4" evidence="3">
    <location>
        <begin position="51"/>
        <end position="117"/>
    </location>
</feature>
<comment type="caution">
    <text evidence="4">The sequence shown here is derived from an EMBL/GenBank/DDBJ whole genome shotgun (WGS) entry which is preliminary data.</text>
</comment>
<dbReference type="InterPro" id="IPR027806">
    <property type="entry name" value="HARBI1_dom"/>
</dbReference>
<dbReference type="EMBL" id="MTYJ01000035">
    <property type="protein sequence ID" value="OQV19786.1"/>
    <property type="molecule type" value="Genomic_DNA"/>
</dbReference>
<evidence type="ECO:0000256" key="1">
    <source>
        <dbReference type="ARBA" id="ARBA00001968"/>
    </source>
</evidence>
<organism evidence="4 5">
    <name type="scientific">Hypsibius exemplaris</name>
    <name type="common">Freshwater tardigrade</name>
    <dbReference type="NCBI Taxonomy" id="2072580"/>
    <lineage>
        <taxon>Eukaryota</taxon>
        <taxon>Metazoa</taxon>
        <taxon>Ecdysozoa</taxon>
        <taxon>Tardigrada</taxon>
        <taxon>Eutardigrada</taxon>
        <taxon>Parachela</taxon>
        <taxon>Hypsibioidea</taxon>
        <taxon>Hypsibiidae</taxon>
        <taxon>Hypsibius</taxon>
    </lineage>
</organism>
<accession>A0A1W0WX90</accession>
<dbReference type="Proteomes" id="UP000192578">
    <property type="component" value="Unassembled WGS sequence"/>
</dbReference>
<proteinExistence type="predicted"/>
<gene>
    <name evidence="4" type="ORF">BV898_06059</name>
</gene>
<reference evidence="5" key="1">
    <citation type="submission" date="2017-01" db="EMBL/GenBank/DDBJ databases">
        <title>Comparative genomics of anhydrobiosis in the tardigrade Hypsibius dujardini.</title>
        <authorList>
            <person name="Yoshida Y."/>
            <person name="Koutsovoulos G."/>
            <person name="Laetsch D."/>
            <person name="Stevens L."/>
            <person name="Kumar S."/>
            <person name="Horikawa D."/>
            <person name="Ishino K."/>
            <person name="Komine S."/>
            <person name="Tomita M."/>
            <person name="Blaxter M."/>
            <person name="Arakawa K."/>
        </authorList>
    </citation>
    <scope>NUCLEOTIDE SEQUENCE [LARGE SCALE GENOMIC DNA]</scope>
    <source>
        <strain evidence="5">Z151</strain>
    </source>
</reference>
<keyword evidence="2" id="KW-0479">Metal-binding</keyword>
<keyword evidence="5" id="KW-1185">Reference proteome</keyword>
<dbReference type="Pfam" id="PF13359">
    <property type="entry name" value="DDE_Tnp_4"/>
    <property type="match status" value="1"/>
</dbReference>